<evidence type="ECO:0000256" key="2">
    <source>
        <dbReference type="ARBA" id="ARBA00006099"/>
    </source>
</evidence>
<dbReference type="NCBIfam" id="TIGR00971">
    <property type="entry name" value="3a0106s03"/>
    <property type="match status" value="1"/>
</dbReference>
<proteinExistence type="inferred from homology"/>
<dbReference type="Proteomes" id="UP001276761">
    <property type="component" value="Unassembled WGS sequence"/>
</dbReference>
<dbReference type="PANTHER" id="PTHR30368">
    <property type="entry name" value="SULFATE-BINDING PROTEIN"/>
    <property type="match status" value="1"/>
</dbReference>
<dbReference type="EMBL" id="JAWXXT010000001">
    <property type="protein sequence ID" value="MDX5979104.1"/>
    <property type="molecule type" value="Genomic_DNA"/>
</dbReference>
<dbReference type="GO" id="GO:0042597">
    <property type="term" value="C:periplasmic space"/>
    <property type="evidence" value="ECO:0007669"/>
    <property type="project" value="UniProtKB-SubCell"/>
</dbReference>
<evidence type="ECO:0000313" key="7">
    <source>
        <dbReference type="EMBL" id="MDX5979104.1"/>
    </source>
</evidence>
<dbReference type="InterPro" id="IPR005669">
    <property type="entry name" value="Thiosulph/SO4-bd"/>
</dbReference>
<reference evidence="7" key="1">
    <citation type="submission" date="2023-11" db="EMBL/GenBank/DDBJ databases">
        <title>MicrobeMod: A computational toolkit for identifying prokaryotic methylation and restriction-modification with nanopore sequencing.</title>
        <authorList>
            <person name="Crits-Christoph A."/>
            <person name="Kang S.C."/>
            <person name="Lee H."/>
            <person name="Ostrov N."/>
        </authorList>
    </citation>
    <scope>NUCLEOTIDE SEQUENCE</scope>
    <source>
        <strain evidence="7">ATCC BAA-953</strain>
    </source>
</reference>
<sequence>MTRSTFFRTGLRRSLIATAVGATVAATAVSNTAMAQERELLNSSYDIARELFSAINPEFQAWWQEEYGEEIAISQSHGGSSAQARAIMQGMRADVVTFNQVTDVQVLADAGLVAEDWQDAFDNNASPYYSTTAFLVRKGNPKGIESWDDLVKEDVQMVFPNPKTSGNGRYTYLAAWGFAENEFDGDEEKIQDFMRTFLRNVAVFDTGGRGATTSFIERGIGDVLISFESEVNNIRGEYGSDDYEVIVPPVSILAEFPVAVVGENAERNGNSDLAQSYLEYLYREDTQRLLAGFNYRVHDETVVAEFADQFPDTELLEVEDVFGSWEEAMENHFEGGALLDQLQRR</sequence>
<feature type="chain" id="PRO_5042582933" evidence="6">
    <location>
        <begin position="36"/>
        <end position="345"/>
    </location>
</feature>
<organism evidence="7 8">
    <name type="scientific">Vreelandella alkaliphila</name>
    <dbReference type="NCBI Taxonomy" id="272774"/>
    <lineage>
        <taxon>Bacteria</taxon>
        <taxon>Pseudomonadati</taxon>
        <taxon>Pseudomonadota</taxon>
        <taxon>Gammaproteobacteria</taxon>
        <taxon>Oceanospirillales</taxon>
        <taxon>Halomonadaceae</taxon>
        <taxon>Vreelandella</taxon>
    </lineage>
</organism>
<evidence type="ECO:0000256" key="5">
    <source>
        <dbReference type="ARBA" id="ARBA00022764"/>
    </source>
</evidence>
<dbReference type="GeneID" id="303167082"/>
<dbReference type="NCBIfam" id="NF008022">
    <property type="entry name" value="PRK10752.1"/>
    <property type="match status" value="1"/>
</dbReference>
<evidence type="ECO:0000256" key="4">
    <source>
        <dbReference type="ARBA" id="ARBA00022729"/>
    </source>
</evidence>
<comment type="subcellular location">
    <subcellularLocation>
        <location evidence="1">Periplasm</location>
    </subcellularLocation>
</comment>
<dbReference type="NCBIfam" id="NF008106">
    <property type="entry name" value="PRK10852.1"/>
    <property type="match status" value="1"/>
</dbReference>
<evidence type="ECO:0000313" key="8">
    <source>
        <dbReference type="Proteomes" id="UP001276761"/>
    </source>
</evidence>
<protein>
    <submittedName>
        <fullName evidence="7">Thiosulfate ABC transporter substrate-binding protein CysP</fullName>
    </submittedName>
</protein>
<feature type="signal peptide" evidence="6">
    <location>
        <begin position="1"/>
        <end position="35"/>
    </location>
</feature>
<dbReference type="Gene3D" id="3.40.190.10">
    <property type="entry name" value="Periplasmic binding protein-like II"/>
    <property type="match status" value="2"/>
</dbReference>
<gene>
    <name evidence="7" type="primary">cysP</name>
    <name evidence="7" type="ORF">SIL78_16265</name>
</gene>
<dbReference type="AlphaFoldDB" id="A0AAJ2S3B3"/>
<dbReference type="GO" id="GO:1902358">
    <property type="term" value="P:sulfate transmembrane transport"/>
    <property type="evidence" value="ECO:0007669"/>
    <property type="project" value="InterPro"/>
</dbReference>
<evidence type="ECO:0000256" key="1">
    <source>
        <dbReference type="ARBA" id="ARBA00004418"/>
    </source>
</evidence>
<keyword evidence="4 6" id="KW-0732">Signal</keyword>
<name>A0AAJ2S3B3_9GAMM</name>
<accession>A0AAJ2S3B3</accession>
<evidence type="ECO:0000256" key="3">
    <source>
        <dbReference type="ARBA" id="ARBA00022448"/>
    </source>
</evidence>
<dbReference type="GO" id="GO:0140104">
    <property type="term" value="F:molecular carrier activity"/>
    <property type="evidence" value="ECO:0007669"/>
    <property type="project" value="InterPro"/>
</dbReference>
<dbReference type="PANTHER" id="PTHR30368:SF1">
    <property type="entry name" value="THIOSULFATE-BINDING PROTEIN"/>
    <property type="match status" value="1"/>
</dbReference>
<dbReference type="Pfam" id="PF13531">
    <property type="entry name" value="SBP_bac_11"/>
    <property type="match status" value="1"/>
</dbReference>
<comment type="similarity">
    <text evidence="2">Belongs to the prokaryotic sulfate-binding protein family.</text>
</comment>
<keyword evidence="3" id="KW-0813">Transport</keyword>
<keyword evidence="5" id="KW-0574">Periplasm</keyword>
<dbReference type="CDD" id="cd01005">
    <property type="entry name" value="PBP2_CysP"/>
    <property type="match status" value="1"/>
</dbReference>
<dbReference type="RefSeq" id="WP_198350175.1">
    <property type="nucleotide sequence ID" value="NZ_JABASV010000017.1"/>
</dbReference>
<evidence type="ECO:0000256" key="6">
    <source>
        <dbReference type="SAM" id="SignalP"/>
    </source>
</evidence>
<comment type="caution">
    <text evidence="7">The sequence shown here is derived from an EMBL/GenBank/DDBJ whole genome shotgun (WGS) entry which is preliminary data.</text>
</comment>
<dbReference type="SUPFAM" id="SSF53850">
    <property type="entry name" value="Periplasmic binding protein-like II"/>
    <property type="match status" value="1"/>
</dbReference>